<evidence type="ECO:0000313" key="1">
    <source>
        <dbReference type="EMBL" id="NER16676.1"/>
    </source>
</evidence>
<name>A0A6M0CFM6_9FLAO</name>
<dbReference type="EMBL" id="JAABOQ010000002">
    <property type="protein sequence ID" value="NER16676.1"/>
    <property type="molecule type" value="Genomic_DNA"/>
</dbReference>
<protein>
    <submittedName>
        <fullName evidence="1">Uncharacterized protein</fullName>
    </submittedName>
</protein>
<dbReference type="Proteomes" id="UP000474296">
    <property type="component" value="Unassembled WGS sequence"/>
</dbReference>
<organism evidence="1 2">
    <name type="scientific">Spongiivirga citrea</name>
    <dbReference type="NCBI Taxonomy" id="1481457"/>
    <lineage>
        <taxon>Bacteria</taxon>
        <taxon>Pseudomonadati</taxon>
        <taxon>Bacteroidota</taxon>
        <taxon>Flavobacteriia</taxon>
        <taxon>Flavobacteriales</taxon>
        <taxon>Flavobacteriaceae</taxon>
        <taxon>Spongiivirga</taxon>
    </lineage>
</organism>
<dbReference type="AlphaFoldDB" id="A0A6M0CFM6"/>
<evidence type="ECO:0000313" key="2">
    <source>
        <dbReference type="Proteomes" id="UP000474296"/>
    </source>
</evidence>
<keyword evidence="2" id="KW-1185">Reference proteome</keyword>
<proteinExistence type="predicted"/>
<comment type="caution">
    <text evidence="1">The sequence shown here is derived from an EMBL/GenBank/DDBJ whole genome shotgun (WGS) entry which is preliminary data.</text>
</comment>
<sequence>MSLNHITTALDAASLESKEQYVFYHKMVDFVLKETIAAVSSNHLCTEQEATFLKQFCDVLLYSIDAMRIKYMYDEEDAMKIDLTESGFPNYLEFRYLYNDLALKENYTEKLKGVDELKEAFLDRLLREKKHVRPSQLYQAASIVYYTKVQQRYIFNRFVQGKIVPSQVKQDPGMIVSWSFYDVSLNRPFVCFMYFDVDKKNKDGLKEEIYEVLSNSADRKMSLDTMAYAIDKKLPKVYPYKLKRIDLGPLHNVFAKDVHEITHTVLQGLIDKTIPLESYALSLTIDEIESEDIFQEGGFFKKQTIQRWGDVNSKKYLLAPHRVIQLLYAEVPELIDKLEKAPIHLTEFPKLN</sequence>
<dbReference type="RefSeq" id="WP_164030064.1">
    <property type="nucleotide sequence ID" value="NZ_JAABOQ010000002.1"/>
</dbReference>
<gene>
    <name evidence="1" type="ORF">GWK10_05605</name>
</gene>
<accession>A0A6M0CFM6</accession>
<reference evidence="1 2" key="1">
    <citation type="submission" date="2020-01" db="EMBL/GenBank/DDBJ databases">
        <title>Spongiivirga citrea KCTC 32990T.</title>
        <authorList>
            <person name="Wang G."/>
        </authorList>
    </citation>
    <scope>NUCLEOTIDE SEQUENCE [LARGE SCALE GENOMIC DNA]</scope>
    <source>
        <strain evidence="1 2">KCTC 32990</strain>
    </source>
</reference>